<comment type="caution">
    <text evidence="5">The sequence shown here is derived from an EMBL/GenBank/DDBJ whole genome shotgun (WGS) entry which is preliminary data.</text>
</comment>
<dbReference type="SUPFAM" id="SSF51206">
    <property type="entry name" value="cAMP-binding domain-like"/>
    <property type="match status" value="1"/>
</dbReference>
<organism evidence="5 6">
    <name type="scientific">Aminicella lysinilytica</name>
    <dbReference type="NCBI Taxonomy" id="433323"/>
    <lineage>
        <taxon>Bacteria</taxon>
        <taxon>Bacillati</taxon>
        <taxon>Bacillota</taxon>
        <taxon>Clostridia</taxon>
        <taxon>Peptostreptococcales</taxon>
        <taxon>Anaerovoracaceae</taxon>
        <taxon>Aminicella</taxon>
    </lineage>
</organism>
<protein>
    <submittedName>
        <fullName evidence="5">CRP-like cAMP-binding protein</fullName>
    </submittedName>
</protein>
<dbReference type="GO" id="GO:0006355">
    <property type="term" value="P:regulation of DNA-templated transcription"/>
    <property type="evidence" value="ECO:0007669"/>
    <property type="project" value="InterPro"/>
</dbReference>
<feature type="domain" description="Cyclic nucleotide-binding" evidence="4">
    <location>
        <begin position="13"/>
        <end position="111"/>
    </location>
</feature>
<dbReference type="SMART" id="SM00100">
    <property type="entry name" value="cNMP"/>
    <property type="match status" value="1"/>
</dbReference>
<dbReference type="InterPro" id="IPR036390">
    <property type="entry name" value="WH_DNA-bd_sf"/>
</dbReference>
<dbReference type="RefSeq" id="WP_133529217.1">
    <property type="nucleotide sequence ID" value="NZ_SNXO01000048.1"/>
</dbReference>
<dbReference type="EMBL" id="SNXO01000048">
    <property type="protein sequence ID" value="TDP49396.1"/>
    <property type="molecule type" value="Genomic_DNA"/>
</dbReference>
<evidence type="ECO:0000256" key="2">
    <source>
        <dbReference type="ARBA" id="ARBA00023125"/>
    </source>
</evidence>
<name>A0A4R6PYJ4_9FIRM</name>
<evidence type="ECO:0000256" key="1">
    <source>
        <dbReference type="ARBA" id="ARBA00023015"/>
    </source>
</evidence>
<keyword evidence="2" id="KW-0238">DNA-binding</keyword>
<dbReference type="CDD" id="cd00038">
    <property type="entry name" value="CAP_ED"/>
    <property type="match status" value="1"/>
</dbReference>
<dbReference type="PROSITE" id="PS50042">
    <property type="entry name" value="CNMP_BINDING_3"/>
    <property type="match status" value="1"/>
</dbReference>
<dbReference type="InterPro" id="IPR018490">
    <property type="entry name" value="cNMP-bd_dom_sf"/>
</dbReference>
<dbReference type="InterPro" id="IPR012318">
    <property type="entry name" value="HTH_CRP"/>
</dbReference>
<dbReference type="Pfam" id="PF13545">
    <property type="entry name" value="HTH_Crp_2"/>
    <property type="match status" value="1"/>
</dbReference>
<dbReference type="AlphaFoldDB" id="A0A4R6PYJ4"/>
<keyword evidence="1" id="KW-0805">Transcription regulation</keyword>
<keyword evidence="3" id="KW-0804">Transcription</keyword>
<evidence type="ECO:0000259" key="4">
    <source>
        <dbReference type="PROSITE" id="PS50042"/>
    </source>
</evidence>
<proteinExistence type="predicted"/>
<evidence type="ECO:0000313" key="5">
    <source>
        <dbReference type="EMBL" id="TDP49396.1"/>
    </source>
</evidence>
<dbReference type="Pfam" id="PF00027">
    <property type="entry name" value="cNMP_binding"/>
    <property type="match status" value="1"/>
</dbReference>
<dbReference type="InterPro" id="IPR000595">
    <property type="entry name" value="cNMP-bd_dom"/>
</dbReference>
<dbReference type="Proteomes" id="UP000295500">
    <property type="component" value="Unassembled WGS sequence"/>
</dbReference>
<dbReference type="Gene3D" id="2.60.120.10">
    <property type="entry name" value="Jelly Rolls"/>
    <property type="match status" value="1"/>
</dbReference>
<evidence type="ECO:0000256" key="3">
    <source>
        <dbReference type="ARBA" id="ARBA00023163"/>
    </source>
</evidence>
<sequence length="222" mass="25317">MKINFNMLGNTWLFRGIEAEDMDAMLGCLSAESKKFQKGQMIYRAGDTTDLVGIILSGRVHILKEDFWGNRSILSEIGTGDIFGETYAELHSVELEVNVMAVEDSEILFLDVGKIMTTCPSSCEFHSRLIGNLLAVTAQKNLMLTRKMEYMAQRTIREKLLTYLSAESQRSGLSRFEIPFNRQQLADYLSVDRSAMSRELCKLRDEGVLEFNKNCFELFSDY</sequence>
<evidence type="ECO:0000313" key="6">
    <source>
        <dbReference type="Proteomes" id="UP000295500"/>
    </source>
</evidence>
<dbReference type="SUPFAM" id="SSF46785">
    <property type="entry name" value="Winged helix' DNA-binding domain"/>
    <property type="match status" value="1"/>
</dbReference>
<dbReference type="GO" id="GO:0003677">
    <property type="term" value="F:DNA binding"/>
    <property type="evidence" value="ECO:0007669"/>
    <property type="project" value="UniProtKB-KW"/>
</dbReference>
<gene>
    <name evidence="5" type="ORF">EV211_1485</name>
</gene>
<accession>A0A4R6PYJ4</accession>
<dbReference type="InterPro" id="IPR014710">
    <property type="entry name" value="RmlC-like_jellyroll"/>
</dbReference>
<keyword evidence="6" id="KW-1185">Reference proteome</keyword>
<dbReference type="OrthoDB" id="9774616at2"/>
<reference evidence="5 6" key="1">
    <citation type="submission" date="2019-03" db="EMBL/GenBank/DDBJ databases">
        <title>Genomic Encyclopedia of Type Strains, Phase IV (KMG-IV): sequencing the most valuable type-strain genomes for metagenomic binning, comparative biology and taxonomic classification.</title>
        <authorList>
            <person name="Goeker M."/>
        </authorList>
    </citation>
    <scope>NUCLEOTIDE SEQUENCE [LARGE SCALE GENOMIC DNA]</scope>
    <source>
        <strain evidence="5 6">DSM 28287</strain>
    </source>
</reference>